<name>X0Z9H7_9ZZZZ</name>
<keyword evidence="1" id="KW-0472">Membrane</keyword>
<feature type="transmembrane region" description="Helical" evidence="1">
    <location>
        <begin position="7"/>
        <end position="28"/>
    </location>
</feature>
<proteinExistence type="predicted"/>
<comment type="caution">
    <text evidence="2">The sequence shown here is derived from an EMBL/GenBank/DDBJ whole genome shotgun (WGS) entry which is preliminary data.</text>
</comment>
<keyword evidence="1" id="KW-1133">Transmembrane helix</keyword>
<evidence type="ECO:0000256" key="1">
    <source>
        <dbReference type="SAM" id="Phobius"/>
    </source>
</evidence>
<keyword evidence="1" id="KW-0812">Transmembrane</keyword>
<evidence type="ECO:0000313" key="2">
    <source>
        <dbReference type="EMBL" id="GAG54957.1"/>
    </source>
</evidence>
<organism evidence="2">
    <name type="scientific">marine sediment metagenome</name>
    <dbReference type="NCBI Taxonomy" id="412755"/>
    <lineage>
        <taxon>unclassified sequences</taxon>
        <taxon>metagenomes</taxon>
        <taxon>ecological metagenomes</taxon>
    </lineage>
</organism>
<sequence length="70" mass="7787">MNKIQKIILAIFIPIIIFFITFTIAYYVSVEAVITPSRTTSVPTSLSMKPEVAKATKLFEDAAGNPNWQP</sequence>
<protein>
    <submittedName>
        <fullName evidence="2">Uncharacterized protein</fullName>
    </submittedName>
</protein>
<feature type="non-terminal residue" evidence="2">
    <location>
        <position position="70"/>
    </location>
</feature>
<gene>
    <name evidence="2" type="ORF">S01H4_11410</name>
</gene>
<dbReference type="EMBL" id="BART01004603">
    <property type="protein sequence ID" value="GAG54957.1"/>
    <property type="molecule type" value="Genomic_DNA"/>
</dbReference>
<reference evidence="2" key="1">
    <citation type="journal article" date="2014" name="Front. Microbiol.">
        <title>High frequency of phylogenetically diverse reductive dehalogenase-homologous genes in deep subseafloor sedimentary metagenomes.</title>
        <authorList>
            <person name="Kawai M."/>
            <person name="Futagami T."/>
            <person name="Toyoda A."/>
            <person name="Takaki Y."/>
            <person name="Nishi S."/>
            <person name="Hori S."/>
            <person name="Arai W."/>
            <person name="Tsubouchi T."/>
            <person name="Morono Y."/>
            <person name="Uchiyama I."/>
            <person name="Ito T."/>
            <person name="Fujiyama A."/>
            <person name="Inagaki F."/>
            <person name="Takami H."/>
        </authorList>
    </citation>
    <scope>NUCLEOTIDE SEQUENCE</scope>
    <source>
        <strain evidence="2">Expedition CK06-06</strain>
    </source>
</reference>
<accession>X0Z9H7</accession>
<dbReference type="AlphaFoldDB" id="X0Z9H7"/>